<evidence type="ECO:0000313" key="3">
    <source>
        <dbReference type="Proteomes" id="UP000070422"/>
    </source>
</evidence>
<feature type="transmembrane region" description="Helical" evidence="1">
    <location>
        <begin position="28"/>
        <end position="48"/>
    </location>
</feature>
<reference evidence="2 3" key="1">
    <citation type="submission" date="2016-01" db="EMBL/GenBank/DDBJ databases">
        <authorList>
            <person name="Oliw E.H."/>
        </authorList>
    </citation>
    <scope>NUCLEOTIDE SEQUENCE [LARGE SCALE GENOMIC DNA]</scope>
    <source>
        <strain evidence="2 3">KA00635</strain>
    </source>
</reference>
<evidence type="ECO:0000256" key="1">
    <source>
        <dbReference type="SAM" id="Phobius"/>
    </source>
</evidence>
<evidence type="ECO:0000313" key="2">
    <source>
        <dbReference type="EMBL" id="KXB36361.1"/>
    </source>
</evidence>
<comment type="caution">
    <text evidence="2">The sequence shown here is derived from an EMBL/GenBank/DDBJ whole genome shotgun (WGS) entry which is preliminary data.</text>
</comment>
<dbReference type="PANTHER" id="PTHR37308:SF1">
    <property type="entry name" value="POLYPRENYL-PHOSPHATE TRANSPORTER"/>
    <property type="match status" value="1"/>
</dbReference>
<organism evidence="2 3">
    <name type="scientific">Aerococcus christensenii</name>
    <dbReference type="NCBI Taxonomy" id="87541"/>
    <lineage>
        <taxon>Bacteria</taxon>
        <taxon>Bacillati</taxon>
        <taxon>Bacillota</taxon>
        <taxon>Bacilli</taxon>
        <taxon>Lactobacillales</taxon>
        <taxon>Aerococcaceae</taxon>
        <taxon>Aerococcus</taxon>
    </lineage>
</organism>
<evidence type="ECO:0008006" key="4">
    <source>
        <dbReference type="Google" id="ProtNLM"/>
    </source>
</evidence>
<name>A0A133XZK2_9LACT</name>
<feature type="transmembrane region" description="Helical" evidence="1">
    <location>
        <begin position="104"/>
        <end position="127"/>
    </location>
</feature>
<keyword evidence="1" id="KW-1133">Transmembrane helix</keyword>
<gene>
    <name evidence="2" type="ORF">HMPREF3187_00870</name>
</gene>
<proteinExistence type="predicted"/>
<dbReference type="PATRIC" id="fig|87541.4.peg.861"/>
<accession>A0A133XZK2</accession>
<keyword evidence="1" id="KW-0472">Membrane</keyword>
<sequence length="157" mass="17375">MDFRYYGGIVSRFDDFLRENLTQVQPNFMVWLGSGALIGLGVIVPEMSPSNFLIYFGLYEKMSSDISHLNMATVIPLVIGAILCVLVLANLANYLFRCYYAGMYHFILGTVLGSSLTIFPTVVAPAFTPEGLVVSGISFLDYCLCDVLCRLLLFSLV</sequence>
<dbReference type="InterPro" id="IPR007163">
    <property type="entry name" value="VCA0040-like"/>
</dbReference>
<dbReference type="RefSeq" id="WP_269447852.1">
    <property type="nucleotide sequence ID" value="NZ_JASOZP010000014.1"/>
</dbReference>
<feature type="transmembrane region" description="Helical" evidence="1">
    <location>
        <begin position="133"/>
        <end position="153"/>
    </location>
</feature>
<dbReference type="Pfam" id="PF04018">
    <property type="entry name" value="VCA0040-like"/>
    <property type="match status" value="1"/>
</dbReference>
<feature type="transmembrane region" description="Helical" evidence="1">
    <location>
        <begin position="68"/>
        <end position="92"/>
    </location>
</feature>
<dbReference type="PANTHER" id="PTHR37308">
    <property type="entry name" value="INTEGRAL MEMBRANE PROTEIN"/>
    <property type="match status" value="1"/>
</dbReference>
<dbReference type="AlphaFoldDB" id="A0A133XZK2"/>
<dbReference type="EMBL" id="LSCQ01000043">
    <property type="protein sequence ID" value="KXB36361.1"/>
    <property type="molecule type" value="Genomic_DNA"/>
</dbReference>
<dbReference type="Proteomes" id="UP000070422">
    <property type="component" value="Unassembled WGS sequence"/>
</dbReference>
<keyword evidence="1" id="KW-0812">Transmembrane</keyword>
<protein>
    <recommendedName>
        <fullName evidence="4">DUF368 domain-containing protein</fullName>
    </recommendedName>
</protein>